<dbReference type="Proteomes" id="UP000431922">
    <property type="component" value="Unassembled WGS sequence"/>
</dbReference>
<accession>A0A845B5Y5</accession>
<sequence length="54" mass="6159">MTAYETLRHFADSYGLVAMLVVFLTLCLWPFRPGAKHHNHSAAHSIFKDEQDGQ</sequence>
<dbReference type="Pfam" id="PF05545">
    <property type="entry name" value="FixQ"/>
    <property type="match status" value="1"/>
</dbReference>
<proteinExistence type="predicted"/>
<protein>
    <submittedName>
        <fullName evidence="2">CcoQ/FixQ family Cbb3-type cytochrome c oxidase assembly chaperone</fullName>
    </submittedName>
</protein>
<feature type="transmembrane region" description="Helical" evidence="1">
    <location>
        <begin position="13"/>
        <end position="31"/>
    </location>
</feature>
<reference evidence="2 3" key="1">
    <citation type="submission" date="2019-12" db="EMBL/GenBank/DDBJ databases">
        <title>Genomic-based taxomic classification of the family Erythrobacteraceae.</title>
        <authorList>
            <person name="Xu L."/>
        </authorList>
    </citation>
    <scope>NUCLEOTIDE SEQUENCE [LARGE SCALE GENOMIC DNA]</scope>
    <source>
        <strain evidence="2 3">KCTC 42453</strain>
    </source>
</reference>
<evidence type="ECO:0000313" key="2">
    <source>
        <dbReference type="EMBL" id="MXP45566.1"/>
    </source>
</evidence>
<keyword evidence="1" id="KW-0472">Membrane</keyword>
<keyword evidence="3" id="KW-1185">Reference proteome</keyword>
<dbReference type="CDD" id="cd01324">
    <property type="entry name" value="cbb3_Oxidase_CcoQ"/>
    <property type="match status" value="1"/>
</dbReference>
<comment type="caution">
    <text evidence="2">The sequence shown here is derived from an EMBL/GenBank/DDBJ whole genome shotgun (WGS) entry which is preliminary data.</text>
</comment>
<evidence type="ECO:0000313" key="3">
    <source>
        <dbReference type="Proteomes" id="UP000431922"/>
    </source>
</evidence>
<dbReference type="RefSeq" id="WP_160757209.1">
    <property type="nucleotide sequence ID" value="NZ_WTYL01000004.1"/>
</dbReference>
<dbReference type="OrthoDB" id="9801588at2"/>
<dbReference type="AlphaFoldDB" id="A0A845B5Y5"/>
<keyword evidence="1" id="KW-0812">Transmembrane</keyword>
<dbReference type="InterPro" id="IPR008621">
    <property type="entry name" value="Cbb3-typ_cyt_oxidase_comp"/>
</dbReference>
<evidence type="ECO:0000256" key="1">
    <source>
        <dbReference type="SAM" id="Phobius"/>
    </source>
</evidence>
<gene>
    <name evidence="2" type="ORF">GRI65_14025</name>
</gene>
<dbReference type="EMBL" id="WTYL01000004">
    <property type="protein sequence ID" value="MXP45566.1"/>
    <property type="molecule type" value="Genomic_DNA"/>
</dbReference>
<name>A0A845B5Y5_9SPHN</name>
<organism evidence="2 3">
    <name type="scientific">Allopontixanthobacter sediminis</name>
    <dbReference type="NCBI Taxonomy" id="1689985"/>
    <lineage>
        <taxon>Bacteria</taxon>
        <taxon>Pseudomonadati</taxon>
        <taxon>Pseudomonadota</taxon>
        <taxon>Alphaproteobacteria</taxon>
        <taxon>Sphingomonadales</taxon>
        <taxon>Erythrobacteraceae</taxon>
        <taxon>Allopontixanthobacter</taxon>
    </lineage>
</organism>
<keyword evidence="1" id="KW-1133">Transmembrane helix</keyword>